<protein>
    <recommendedName>
        <fullName evidence="3">F-box domain-containing protein</fullName>
    </recommendedName>
</protein>
<accession>A0ABR3FB14</accession>
<evidence type="ECO:0000313" key="2">
    <source>
        <dbReference type="Proteomes" id="UP001465976"/>
    </source>
</evidence>
<dbReference type="Proteomes" id="UP001465976">
    <property type="component" value="Unassembled WGS sequence"/>
</dbReference>
<organism evidence="1 2">
    <name type="scientific">Marasmius crinis-equi</name>
    <dbReference type="NCBI Taxonomy" id="585013"/>
    <lineage>
        <taxon>Eukaryota</taxon>
        <taxon>Fungi</taxon>
        <taxon>Dikarya</taxon>
        <taxon>Basidiomycota</taxon>
        <taxon>Agaricomycotina</taxon>
        <taxon>Agaricomycetes</taxon>
        <taxon>Agaricomycetidae</taxon>
        <taxon>Agaricales</taxon>
        <taxon>Marasmiineae</taxon>
        <taxon>Marasmiaceae</taxon>
        <taxon>Marasmius</taxon>
    </lineage>
</organism>
<evidence type="ECO:0000313" key="1">
    <source>
        <dbReference type="EMBL" id="KAL0572365.1"/>
    </source>
</evidence>
<dbReference type="EMBL" id="JBAHYK010000638">
    <property type="protein sequence ID" value="KAL0572365.1"/>
    <property type="molecule type" value="Genomic_DNA"/>
</dbReference>
<keyword evidence="2" id="KW-1185">Reference proteome</keyword>
<comment type="caution">
    <text evidence="1">The sequence shown here is derived from an EMBL/GenBank/DDBJ whole genome shotgun (WGS) entry which is preliminary data.</text>
</comment>
<gene>
    <name evidence="1" type="ORF">V5O48_009600</name>
</gene>
<name>A0ABR3FB14_9AGAR</name>
<evidence type="ECO:0008006" key="3">
    <source>
        <dbReference type="Google" id="ProtNLM"/>
    </source>
</evidence>
<proteinExistence type="predicted"/>
<reference evidence="1 2" key="1">
    <citation type="submission" date="2024-02" db="EMBL/GenBank/DDBJ databases">
        <title>A draft genome for the cacao thread blight pathogen Marasmius crinis-equi.</title>
        <authorList>
            <person name="Cohen S.P."/>
            <person name="Baruah I.K."/>
            <person name="Amoako-Attah I."/>
            <person name="Bukari Y."/>
            <person name="Meinhardt L.W."/>
            <person name="Bailey B.A."/>
        </authorList>
    </citation>
    <scope>NUCLEOTIDE SEQUENCE [LARGE SCALE GENOMIC DNA]</scope>
    <source>
        <strain evidence="1 2">GH-76</strain>
    </source>
</reference>
<sequence length="377" mass="43020">MSRAPVSSLPSEILSNILEDVVEFQSIRVQSNGRLIGNDTEWLESGLYRISVVCREWRECVKNLPAWNAITVYHDDANPYIAPPSPNTYFLDSYIEQAITQRKRLRVKLEIGSTGQRHIMATEVLRQLFKEGVLWHSLGYQSWGAGSLRILCEVLDELGERIVDWDRFEVDIGEPPFGDLSLVDVLRRMGKIRHLRNAVFDLGWPAMSYWVWNRSPDIPLVAGCLQRVRELEVKASPSICLGLLGVMSGVVRAYVYLDWEENSGWGNDTTSVKPTLESRVASLTRLTHMEVYIGAREISHTAFFHFIQCPQLRYFSIEWFESERGNGVEVVQRFLGRLCHTVVGGFYLPNATASEVRGFEGFGLEEREEGSRSWVDL</sequence>